<feature type="region of interest" description="Disordered" evidence="1">
    <location>
        <begin position="233"/>
        <end position="282"/>
    </location>
</feature>
<feature type="compositionally biased region" description="Basic and acidic residues" evidence="1">
    <location>
        <begin position="1"/>
        <end position="34"/>
    </location>
</feature>
<name>A0ABN8HRH7_9NEOP</name>
<feature type="non-terminal residue" evidence="2">
    <location>
        <position position="558"/>
    </location>
</feature>
<feature type="compositionally biased region" description="Polar residues" evidence="1">
    <location>
        <begin position="320"/>
        <end position="340"/>
    </location>
</feature>
<dbReference type="Proteomes" id="UP000837857">
    <property type="component" value="Chromosome 1"/>
</dbReference>
<evidence type="ECO:0000313" key="2">
    <source>
        <dbReference type="EMBL" id="CAH2036050.1"/>
    </source>
</evidence>
<organism evidence="2 3">
    <name type="scientific">Iphiclides podalirius</name>
    <name type="common">scarce swallowtail</name>
    <dbReference type="NCBI Taxonomy" id="110791"/>
    <lineage>
        <taxon>Eukaryota</taxon>
        <taxon>Metazoa</taxon>
        <taxon>Ecdysozoa</taxon>
        <taxon>Arthropoda</taxon>
        <taxon>Hexapoda</taxon>
        <taxon>Insecta</taxon>
        <taxon>Pterygota</taxon>
        <taxon>Neoptera</taxon>
        <taxon>Endopterygota</taxon>
        <taxon>Lepidoptera</taxon>
        <taxon>Glossata</taxon>
        <taxon>Ditrysia</taxon>
        <taxon>Papilionoidea</taxon>
        <taxon>Papilionidae</taxon>
        <taxon>Papilioninae</taxon>
        <taxon>Iphiclides</taxon>
    </lineage>
</organism>
<accession>A0ABN8HRH7</accession>
<feature type="region of interest" description="Disordered" evidence="1">
    <location>
        <begin position="318"/>
        <end position="340"/>
    </location>
</feature>
<reference evidence="2" key="1">
    <citation type="submission" date="2022-03" db="EMBL/GenBank/DDBJ databases">
        <authorList>
            <person name="Martin H S."/>
        </authorList>
    </citation>
    <scope>NUCLEOTIDE SEQUENCE</scope>
</reference>
<feature type="compositionally biased region" description="Low complexity" evidence="1">
    <location>
        <begin position="35"/>
        <end position="48"/>
    </location>
</feature>
<feature type="compositionally biased region" description="Polar residues" evidence="1">
    <location>
        <begin position="240"/>
        <end position="253"/>
    </location>
</feature>
<keyword evidence="3" id="KW-1185">Reference proteome</keyword>
<feature type="region of interest" description="Disordered" evidence="1">
    <location>
        <begin position="1"/>
        <end position="98"/>
    </location>
</feature>
<proteinExistence type="predicted"/>
<evidence type="ECO:0000256" key="1">
    <source>
        <dbReference type="SAM" id="MobiDB-lite"/>
    </source>
</evidence>
<evidence type="ECO:0000313" key="3">
    <source>
        <dbReference type="Proteomes" id="UP000837857"/>
    </source>
</evidence>
<sequence>MTDKEAFAQVSDDNKERLYENLSPRDHSQNDRSNEVSSAHSSSSTLVSENVRANNLSDKNKNVNDYSKYAARPQVPPKPQNEIIQATPPRSPEINHLDSTRYPDVYYHSLEKLTDKISPLDEIEIYKASQAQANPASVGAEIKRVSTKFLISPKKEAEVRTIQPTRARSLSLDKDKLRANWKANEELSKKEMLVNKPYNYSAPSTPIAVTHKRPIMPTTVSPYEHVRKTMIETEEKRNSLSRASVRNAHSSPRQPFIERSNPSTPVPGRETPTVDSNSEKEKTRQKVEAFYWQKLKELKQREDECFLRQSLDNRMRSPATLCSSSNRSTPSSLAVGVKSSSLPRGRDLNYNVTQQIYALAPFSRGAPERRTDSFIRNRTGDAEAGVQYRRTHETNTRTTSPAGVQMPIFQRGSLTQEARNNAHRPKRVSFDEQYSNTVPIDGDSARRVALDLKLSNDSYKSLNARNVPYQNKIISEVAQSPFRGPPRPPVRTTSVGSVAKNYKVVNKNVLLVSGVHSVCSESESGSEAGEIQRILQRTPRNGKSYYNMIKKNLMFSLK</sequence>
<dbReference type="EMBL" id="OW152813">
    <property type="protein sequence ID" value="CAH2036050.1"/>
    <property type="molecule type" value="Genomic_DNA"/>
</dbReference>
<gene>
    <name evidence="2" type="ORF">IPOD504_LOCUS823</name>
</gene>
<protein>
    <submittedName>
        <fullName evidence="2">Uncharacterized protein</fullName>
    </submittedName>
</protein>